<evidence type="ECO:0000256" key="7">
    <source>
        <dbReference type="SAM" id="Phobius"/>
    </source>
</evidence>
<evidence type="ECO:0000256" key="1">
    <source>
        <dbReference type="ARBA" id="ARBA00004141"/>
    </source>
</evidence>
<feature type="transmembrane region" description="Helical" evidence="7">
    <location>
        <begin position="132"/>
        <end position="149"/>
    </location>
</feature>
<comment type="subcellular location">
    <subcellularLocation>
        <location evidence="1">Membrane</location>
        <topology evidence="1">Multi-pass membrane protein</topology>
    </subcellularLocation>
</comment>
<organism evidence="8 9">
    <name type="scientific">Apteryx mantelli</name>
    <name type="common">North Island brown kiwi</name>
    <dbReference type="NCBI Taxonomy" id="2696672"/>
    <lineage>
        <taxon>Eukaryota</taxon>
        <taxon>Metazoa</taxon>
        <taxon>Chordata</taxon>
        <taxon>Craniata</taxon>
        <taxon>Vertebrata</taxon>
        <taxon>Euteleostomi</taxon>
        <taxon>Archelosauria</taxon>
        <taxon>Archosauria</taxon>
        <taxon>Dinosauria</taxon>
        <taxon>Saurischia</taxon>
        <taxon>Theropoda</taxon>
        <taxon>Coelurosauria</taxon>
        <taxon>Aves</taxon>
        <taxon>Palaeognathae</taxon>
        <taxon>Apterygiformes</taxon>
        <taxon>Apterygidae</taxon>
        <taxon>Apteryx</taxon>
    </lineage>
</organism>
<comment type="similarity">
    <text evidence="5">Belongs to the ENTREP family.</text>
</comment>
<protein>
    <submittedName>
        <fullName evidence="9">Endosomal transmembrane epsin interactor 1</fullName>
    </submittedName>
</protein>
<dbReference type="PANTHER" id="PTHR17615:SF8">
    <property type="entry name" value="ENDOSOMAL TRANSMEMBRANE EPSIN INTERACTOR 1"/>
    <property type="match status" value="1"/>
</dbReference>
<feature type="transmembrane region" description="Helical" evidence="7">
    <location>
        <begin position="96"/>
        <end position="120"/>
    </location>
</feature>
<name>A0ABM4G3Z6_9AVES</name>
<keyword evidence="4 7" id="KW-0472">Membrane</keyword>
<keyword evidence="3 7" id="KW-1133">Transmembrane helix</keyword>
<evidence type="ECO:0000256" key="2">
    <source>
        <dbReference type="ARBA" id="ARBA00022692"/>
    </source>
</evidence>
<dbReference type="PANTHER" id="PTHR17615">
    <property type="entry name" value="PROTEIN FAM189A"/>
    <property type="match status" value="1"/>
</dbReference>
<proteinExistence type="inferred from homology"/>
<keyword evidence="8" id="KW-1185">Reference proteome</keyword>
<feature type="compositionally biased region" description="Low complexity" evidence="6">
    <location>
        <begin position="68"/>
        <end position="81"/>
    </location>
</feature>
<feature type="region of interest" description="Disordered" evidence="6">
    <location>
        <begin position="59"/>
        <end position="87"/>
    </location>
</feature>
<evidence type="ECO:0000313" key="8">
    <source>
        <dbReference type="Proteomes" id="UP001652627"/>
    </source>
</evidence>
<evidence type="ECO:0000313" key="9">
    <source>
        <dbReference type="RefSeq" id="XP_067171915.1"/>
    </source>
</evidence>
<keyword evidence="2 7" id="KW-0812">Transmembrane</keyword>
<dbReference type="GeneID" id="106484411"/>
<feature type="compositionally biased region" description="Polar residues" evidence="6">
    <location>
        <begin position="394"/>
        <end position="404"/>
    </location>
</feature>
<reference evidence="9" key="1">
    <citation type="submission" date="2025-08" db="UniProtKB">
        <authorList>
            <consortium name="RefSeq"/>
        </authorList>
    </citation>
    <scope>IDENTIFICATION</scope>
    <source>
        <tissue evidence="9">Blood</tissue>
    </source>
</reference>
<dbReference type="InterPro" id="IPR030431">
    <property type="entry name" value="ENTREP1-3"/>
</dbReference>
<gene>
    <name evidence="9" type="primary">ENTREP1</name>
</gene>
<accession>A0ABM4G3Z6</accession>
<feature type="transmembrane region" description="Helical" evidence="7">
    <location>
        <begin position="156"/>
        <end position="177"/>
    </location>
</feature>
<dbReference type="RefSeq" id="XP_067171915.1">
    <property type="nucleotide sequence ID" value="XM_067315814.1"/>
</dbReference>
<feature type="transmembrane region" description="Helical" evidence="7">
    <location>
        <begin position="239"/>
        <end position="259"/>
    </location>
</feature>
<sequence>MSLPVVLPGSCCPVPGLSAIPQAAPAAASATTAAPPGSPAAASAASLPSLRTRWCRAGFPQQRPRPPALSARRAAAATATGPGPGPGAGALPARPLLSLGLLQLILGCCMVALSFGALSLSGSAQVKNACPFWAGSSVILSGIIGLTTWKRPMILLVNLFVLLSVICVLLNLAGFILGCQGAQFVSSVPRCDLVDLGENKICFCCEEFHPTKCTEKENALKLYPVKSCSAVHLLLKKVLFALCALNALTTTVCLVAAALRYLQIFATRRTCADESQVSTEEIEEQSHISDPEDFVPPVPPPSYFATFYSCTPRMSHRMLGSDVIPLPHIYGARIKGVEVFCPLEPPPPYEAVVSQISCEQEDTLQTGVVEVATDSVDTSDRQASQGEEMPKYSSRVSLSPSNANPVPADKRAFNPLQKRSKSDPVLHCLLPQGPVLSCEAATQTELKPELDTVTLRRSLRARASRTRPRSLIDYKSYIDTKLLVARFLGQSSCGMTPDIHELVESIKSVLKSDEEHMVEAITSATFLEQVMVPAQQAMSSRACVLPFRRHPGLLHLESCGDLSTFTTAESHLAERRIQGLEHERPHSLIGVVRETVL</sequence>
<evidence type="ECO:0000256" key="5">
    <source>
        <dbReference type="ARBA" id="ARBA00034309"/>
    </source>
</evidence>
<evidence type="ECO:0000256" key="6">
    <source>
        <dbReference type="SAM" id="MobiDB-lite"/>
    </source>
</evidence>
<feature type="region of interest" description="Disordered" evidence="6">
    <location>
        <begin position="375"/>
        <end position="406"/>
    </location>
</feature>
<evidence type="ECO:0000256" key="3">
    <source>
        <dbReference type="ARBA" id="ARBA00022989"/>
    </source>
</evidence>
<evidence type="ECO:0000256" key="4">
    <source>
        <dbReference type="ARBA" id="ARBA00023136"/>
    </source>
</evidence>
<dbReference type="InterPro" id="IPR007237">
    <property type="entry name" value="CD20-like"/>
</dbReference>
<dbReference type="Pfam" id="PF04103">
    <property type="entry name" value="CD20"/>
    <property type="match status" value="1"/>
</dbReference>
<dbReference type="Proteomes" id="UP001652627">
    <property type="component" value="Chromosome Z"/>
</dbReference>